<dbReference type="PANTHER" id="PTHR13630">
    <property type="entry name" value="GAMMA-SECRETASE-ACTIVATING PROTEIN"/>
    <property type="match status" value="1"/>
</dbReference>
<keyword evidence="5" id="KW-1185">Reference proteome</keyword>
<gene>
    <name evidence="4" type="ORF">BSL78_23587</name>
</gene>
<name>A0A2G8JV37_STIJA</name>
<feature type="region of interest" description="Disordered" evidence="1">
    <location>
        <begin position="287"/>
        <end position="313"/>
    </location>
</feature>
<dbReference type="PANTHER" id="PTHR13630:SF1">
    <property type="entry name" value="GAMMA-SECRETASE-ACTIVATING PROTEIN"/>
    <property type="match status" value="1"/>
</dbReference>
<comment type="caution">
    <text evidence="4">The sequence shown here is derived from an EMBL/GenBank/DDBJ whole genome shotgun (WGS) entry which is preliminary data.</text>
</comment>
<proteinExistence type="predicted"/>
<keyword evidence="2" id="KW-0812">Transmembrane</keyword>
<dbReference type="InterPro" id="IPR028010">
    <property type="entry name" value="GSAP_C_dom"/>
</dbReference>
<feature type="transmembrane region" description="Helical" evidence="2">
    <location>
        <begin position="860"/>
        <end position="882"/>
    </location>
</feature>
<dbReference type="EMBL" id="MRZV01001225">
    <property type="protein sequence ID" value="PIK39580.1"/>
    <property type="molecule type" value="Genomic_DNA"/>
</dbReference>
<accession>A0A2G8JV37</accession>
<keyword evidence="2" id="KW-0472">Membrane</keyword>
<evidence type="ECO:0000259" key="3">
    <source>
        <dbReference type="Pfam" id="PF14959"/>
    </source>
</evidence>
<dbReference type="OrthoDB" id="9997853at2759"/>
<evidence type="ECO:0000313" key="5">
    <source>
        <dbReference type="Proteomes" id="UP000230750"/>
    </source>
</evidence>
<evidence type="ECO:0000256" key="1">
    <source>
        <dbReference type="SAM" id="MobiDB-lite"/>
    </source>
</evidence>
<feature type="compositionally biased region" description="Polar residues" evidence="1">
    <location>
        <begin position="296"/>
        <end position="308"/>
    </location>
</feature>
<feature type="compositionally biased region" description="Polar residues" evidence="1">
    <location>
        <begin position="583"/>
        <end position="599"/>
    </location>
</feature>
<dbReference type="InterPro" id="IPR026172">
    <property type="entry name" value="GSAP_fam"/>
</dbReference>
<feature type="region of interest" description="Disordered" evidence="1">
    <location>
        <begin position="613"/>
        <end position="633"/>
    </location>
</feature>
<dbReference type="Proteomes" id="UP000230750">
    <property type="component" value="Unassembled WGS sequence"/>
</dbReference>
<feature type="region of interest" description="Disordered" evidence="1">
    <location>
        <begin position="580"/>
        <end position="600"/>
    </location>
</feature>
<sequence length="942" mass="107974">MNSILGQNINLRVVGQEQNHELLLVWDDFLPFSSPKKMVTFIGSYHPSSKQFMKLFTFESTVNIVNCSLSPDRCIVAYTTRTTKDKENDVYSAYLAEIHNRVRTCIYSLNFHHDSLIKVQFLWPLKNCPEGDSIAKESRLLVLLHNQSVGIYTINLRRTGIGMVLHNLPVAEQVSGSFIWAQWDKQDQRLYLLVPRTKSGKAKKIFRCLEFGQGGTVPATPVMEMELPFLIKDHHFESTFPRDRDDSRKLSPRQPESKKQFCMHAICVYFVISIGTFYIKNFSTESRPRKDRDYRNSLTASLPTSPTESYPELKRSWSSLDQDKTVAHVDISYSILCVHKSTLISAKVHQVPREKVKGLRLFFGAQDGYIFVYCPGIAQHLVNITSEFRSSHHIALHPAEQLFTHPSNQEKTASKLVHISCELTSKSGALPQWWCPLQSVVHRTQIMNRLTQDPTDTELVPIFLEFIISSTYAAIRKQVDDRLILAFFPFTTEVTMQQLLQTPEGERTATFTTSSCKHKVDISAERVRQLSYPTGNPYLFSRLEGHLERLKEMDSKNIQRFSTLPLKPKIDQIMETHKPKISATVTTESPSPTQSSHSTLKWAAESVWKLTRSGKKKKKTKSPDVRQPSQAIDTETEDDWHFMRKQETHVEALQRHLSQCLTYASPEKLLQIATIYCDCQIQQVHHLMNILIRSTGLDDKSSPSVWDLSLTPLPSQEEENLLLLMERVFVAMETHCLLIPKDFLTHFMCLGFRCLDFQSFLQYVEHDVFQLNKNFLLKFLKDLPDDQRVNREKKKIILSMLPSRDLQMEMLRSWNHPEGNAILTKIYLEKNWFSEAASVKDNPPDQPDSPSSNFPPLSSLLRYIVSFVVNAILLISPSVLLVSTPSRSCIYTLKVIDFIVRWRTSSSLPADQDHRLLSSQMASAALFNTIQTCGGDLQGFTF</sequence>
<evidence type="ECO:0000256" key="2">
    <source>
        <dbReference type="SAM" id="Phobius"/>
    </source>
</evidence>
<dbReference type="STRING" id="307972.A0A2G8JV37"/>
<dbReference type="AlphaFoldDB" id="A0A2G8JV37"/>
<dbReference type="Pfam" id="PF14959">
    <property type="entry name" value="GSAP-16"/>
    <property type="match status" value="1"/>
</dbReference>
<reference evidence="4 5" key="1">
    <citation type="journal article" date="2017" name="PLoS Biol.">
        <title>The sea cucumber genome provides insights into morphological evolution and visceral regeneration.</title>
        <authorList>
            <person name="Zhang X."/>
            <person name="Sun L."/>
            <person name="Yuan J."/>
            <person name="Sun Y."/>
            <person name="Gao Y."/>
            <person name="Zhang L."/>
            <person name="Li S."/>
            <person name="Dai H."/>
            <person name="Hamel J.F."/>
            <person name="Liu C."/>
            <person name="Yu Y."/>
            <person name="Liu S."/>
            <person name="Lin W."/>
            <person name="Guo K."/>
            <person name="Jin S."/>
            <person name="Xu P."/>
            <person name="Storey K.B."/>
            <person name="Huan P."/>
            <person name="Zhang T."/>
            <person name="Zhou Y."/>
            <person name="Zhang J."/>
            <person name="Lin C."/>
            <person name="Li X."/>
            <person name="Xing L."/>
            <person name="Huo D."/>
            <person name="Sun M."/>
            <person name="Wang L."/>
            <person name="Mercier A."/>
            <person name="Li F."/>
            <person name="Yang H."/>
            <person name="Xiang J."/>
        </authorList>
    </citation>
    <scope>NUCLEOTIDE SEQUENCE [LARGE SCALE GENOMIC DNA]</scope>
    <source>
        <strain evidence="4">Shaxun</strain>
        <tissue evidence="4">Muscle</tissue>
    </source>
</reference>
<protein>
    <submittedName>
        <fullName evidence="4">Putative gamma-secretase-activating protein-like</fullName>
    </submittedName>
</protein>
<keyword evidence="2" id="KW-1133">Transmembrane helix</keyword>
<feature type="domain" description="Gamma-secretase-activating protein C-terminal" evidence="3">
    <location>
        <begin position="682"/>
        <end position="792"/>
    </location>
</feature>
<organism evidence="4 5">
    <name type="scientific">Stichopus japonicus</name>
    <name type="common">Sea cucumber</name>
    <dbReference type="NCBI Taxonomy" id="307972"/>
    <lineage>
        <taxon>Eukaryota</taxon>
        <taxon>Metazoa</taxon>
        <taxon>Echinodermata</taxon>
        <taxon>Eleutherozoa</taxon>
        <taxon>Echinozoa</taxon>
        <taxon>Holothuroidea</taxon>
        <taxon>Aspidochirotacea</taxon>
        <taxon>Aspidochirotida</taxon>
        <taxon>Stichopodidae</taxon>
        <taxon>Apostichopus</taxon>
    </lineage>
</organism>
<dbReference type="GO" id="GO:0005802">
    <property type="term" value="C:trans-Golgi network"/>
    <property type="evidence" value="ECO:0007669"/>
    <property type="project" value="TreeGrafter"/>
</dbReference>
<dbReference type="GO" id="GO:1902004">
    <property type="term" value="P:positive regulation of amyloid-beta formation"/>
    <property type="evidence" value="ECO:0007669"/>
    <property type="project" value="TreeGrafter"/>
</dbReference>
<evidence type="ECO:0000313" key="4">
    <source>
        <dbReference type="EMBL" id="PIK39580.1"/>
    </source>
</evidence>